<evidence type="ECO:0000256" key="2">
    <source>
        <dbReference type="SAM" id="MobiDB-lite"/>
    </source>
</evidence>
<keyword evidence="3" id="KW-1185">Reference proteome</keyword>
<dbReference type="WBParaSite" id="snap_masked-unitig_28061-processed-gene-0.1-mRNA-1">
    <property type="protein sequence ID" value="snap_masked-unitig_28061-processed-gene-0.1-mRNA-1"/>
    <property type="gene ID" value="snap_masked-unitig_28061-processed-gene-0.1"/>
</dbReference>
<name>A0A1I8JPL4_9PLAT</name>
<dbReference type="Proteomes" id="UP000095280">
    <property type="component" value="Unplaced"/>
</dbReference>
<feature type="region of interest" description="Disordered" evidence="2">
    <location>
        <begin position="516"/>
        <end position="544"/>
    </location>
</feature>
<feature type="compositionally biased region" description="Basic and acidic residues" evidence="2">
    <location>
        <begin position="319"/>
        <end position="328"/>
    </location>
</feature>
<feature type="coiled-coil region" evidence="1">
    <location>
        <begin position="425"/>
        <end position="452"/>
    </location>
</feature>
<feature type="region of interest" description="Disordered" evidence="2">
    <location>
        <begin position="291"/>
        <end position="396"/>
    </location>
</feature>
<feature type="compositionally biased region" description="Low complexity" evidence="2">
    <location>
        <begin position="209"/>
        <end position="220"/>
    </location>
</feature>
<reference evidence="4" key="1">
    <citation type="submission" date="2016-11" db="UniProtKB">
        <authorList>
            <consortium name="WormBaseParasite"/>
        </authorList>
    </citation>
    <scope>IDENTIFICATION</scope>
</reference>
<keyword evidence="1" id="KW-0175">Coiled coil</keyword>
<evidence type="ECO:0000313" key="4">
    <source>
        <dbReference type="WBParaSite" id="snap_masked-unitig_28061-processed-gene-0.1-mRNA-1"/>
    </source>
</evidence>
<dbReference type="AlphaFoldDB" id="A0A1I8JPL4"/>
<organism evidence="3 4">
    <name type="scientific">Macrostomum lignano</name>
    <dbReference type="NCBI Taxonomy" id="282301"/>
    <lineage>
        <taxon>Eukaryota</taxon>
        <taxon>Metazoa</taxon>
        <taxon>Spiralia</taxon>
        <taxon>Lophotrochozoa</taxon>
        <taxon>Platyhelminthes</taxon>
        <taxon>Rhabditophora</taxon>
        <taxon>Macrostomorpha</taxon>
        <taxon>Macrostomida</taxon>
        <taxon>Macrostomidae</taxon>
        <taxon>Macrostomum</taxon>
    </lineage>
</organism>
<feature type="region of interest" description="Disordered" evidence="2">
    <location>
        <begin position="197"/>
        <end position="235"/>
    </location>
</feature>
<evidence type="ECO:0000313" key="3">
    <source>
        <dbReference type="Proteomes" id="UP000095280"/>
    </source>
</evidence>
<feature type="coiled-coil region" evidence="1">
    <location>
        <begin position="237"/>
        <end position="264"/>
    </location>
</feature>
<sequence length="544" mass="59705">DREVPVHGVEFLQAADDRTAQRTIDSPAAENTAVLNIASRVRGTGRLLRLGFVIATVKGRTDCWTRAHLLADFATAVARSKLTRRWWSVGVVLIRTGLRYIFAGATSGPKLSSGSLEFRCRNGLDEGCPQELSETCWTLFTQLLQWFSGSGGGAQPLSGGCAGAIAGGANVGGPAPARRQCSMGFIIADKPRRVQRLAPGGRRGLGEASRPPDSRPSSCRRQLDDERAALRKRRPRKRRQCWKLEDLRAQLASLEKEQNRIGERERQELLSAATRPRRAIFNRSWRSVRDEKEALRKAGRRTGAPEGRAGPALRQAETGGHRISESAKQELSAELARANEQLSGVQAELRKAQRSRTGTGRTAGRGRQRQRAGEAEIAAGRNPDRRAGGGASELKQKTNELKELGEKYDTDCCFLELPAKLRSSAKATEDELQAEKSARNALQTQKTEQERRLCCCWNSSGTKHADACSELAKQKDLESDKSALLAGPEVTSLKKRVSEEAVLKNEAVNKLIRLMQDPTVQKAARSDAMDSGRRGSEQQERLGE</sequence>
<proteinExistence type="predicted"/>
<accession>A0A1I8JPL4</accession>
<feature type="compositionally biased region" description="Basic and acidic residues" evidence="2">
    <location>
        <begin position="524"/>
        <end position="544"/>
    </location>
</feature>
<evidence type="ECO:0000256" key="1">
    <source>
        <dbReference type="SAM" id="Coils"/>
    </source>
</evidence>
<protein>
    <submittedName>
        <fullName evidence="4">Kinesin motor domain-containing protein</fullName>
    </submittedName>
</protein>